<organism evidence="1 2">
    <name type="scientific">Persicobacter psychrovividus</name>
    <dbReference type="NCBI Taxonomy" id="387638"/>
    <lineage>
        <taxon>Bacteria</taxon>
        <taxon>Pseudomonadati</taxon>
        <taxon>Bacteroidota</taxon>
        <taxon>Cytophagia</taxon>
        <taxon>Cytophagales</taxon>
        <taxon>Persicobacteraceae</taxon>
        <taxon>Persicobacter</taxon>
    </lineage>
</organism>
<name>A0ABM7VJC6_9BACT</name>
<gene>
    <name evidence="1" type="ORF">PEPS_33720</name>
</gene>
<evidence type="ECO:0000313" key="1">
    <source>
        <dbReference type="EMBL" id="BDD01092.1"/>
    </source>
</evidence>
<protein>
    <submittedName>
        <fullName evidence="1">Uncharacterized protein</fullName>
    </submittedName>
</protein>
<accession>A0ABM7VJC6</accession>
<keyword evidence="1" id="KW-0614">Plasmid</keyword>
<evidence type="ECO:0000313" key="2">
    <source>
        <dbReference type="Proteomes" id="UP001354989"/>
    </source>
</evidence>
<sequence length="46" mass="5318">MISSFYRDVKSKKEGSLTEWLSSLSTQHQPMLSNKQTLCQNTNLEQ</sequence>
<dbReference type="EMBL" id="AP025293">
    <property type="protein sequence ID" value="BDD01092.1"/>
    <property type="molecule type" value="Genomic_DNA"/>
</dbReference>
<reference evidence="1 2" key="1">
    <citation type="submission" date="2021-12" db="EMBL/GenBank/DDBJ databases">
        <title>Genome sequencing of bacteria with rrn-lacking chromosome and rrn-plasmid.</title>
        <authorList>
            <person name="Anda M."/>
            <person name="Iwasaki W."/>
        </authorList>
    </citation>
    <scope>NUCLEOTIDE SEQUENCE [LARGE SCALE GENOMIC DNA]</scope>
    <source>
        <strain evidence="1 2">NBRC 101262</strain>
        <plasmid evidence="1 2">pPP1</plasmid>
    </source>
</reference>
<keyword evidence="2" id="KW-1185">Reference proteome</keyword>
<geneLocation type="plasmid" evidence="1 2">
    <name>pPP1</name>
</geneLocation>
<proteinExistence type="predicted"/>
<dbReference type="Proteomes" id="UP001354989">
    <property type="component" value="Plasmid pPP1"/>
</dbReference>